<evidence type="ECO:0000313" key="1">
    <source>
        <dbReference type="EMBL" id="CAH0216922.1"/>
    </source>
</evidence>
<comment type="caution">
    <text evidence="1">The sequence shown here is derived from an EMBL/GenBank/DDBJ whole genome shotgun (WGS) entry which is preliminary data.</text>
</comment>
<protein>
    <submittedName>
        <fullName evidence="1">Uncharacterized protein</fullName>
    </submittedName>
</protein>
<evidence type="ECO:0000313" key="2">
    <source>
        <dbReference type="Proteomes" id="UP000789326"/>
    </source>
</evidence>
<dbReference type="AlphaFoldDB" id="A0A9W4L1J3"/>
<proteinExistence type="predicted"/>
<name>A0A9W4L1J3_9BACI</name>
<accession>A0A9W4L1J3</accession>
<dbReference type="EMBL" id="CAKKMG010000026">
    <property type="protein sequence ID" value="CAH0216922.1"/>
    <property type="molecule type" value="Genomic_DNA"/>
</dbReference>
<dbReference type="Proteomes" id="UP000789326">
    <property type="component" value="Unassembled WGS sequence"/>
</dbReference>
<organism evidence="1 2">
    <name type="scientific">Peribacillus simplex</name>
    <dbReference type="NCBI Taxonomy" id="1478"/>
    <lineage>
        <taxon>Bacteria</taxon>
        <taxon>Bacillati</taxon>
        <taxon>Bacillota</taxon>
        <taxon>Bacilli</taxon>
        <taxon>Bacillales</taxon>
        <taxon>Bacillaceae</taxon>
        <taxon>Peribacillus</taxon>
    </lineage>
</organism>
<gene>
    <name evidence="1" type="ORF">SRABI133_02300</name>
</gene>
<reference evidence="1" key="1">
    <citation type="submission" date="2021-11" db="EMBL/GenBank/DDBJ databases">
        <authorList>
            <person name="Bulgarelli D."/>
        </authorList>
    </citation>
    <scope>NUCLEOTIDE SEQUENCE</scope>
    <source>
        <strain evidence="1">Bi133</strain>
    </source>
</reference>
<sequence length="39" mass="4305">MVAKVCETCGTPIKKLKHSSLCQCGPKILSNQFLIKTKK</sequence>